<keyword evidence="2 4" id="KW-0040">ANK repeat</keyword>
<dbReference type="AlphaFoldDB" id="A0A166ZA00"/>
<dbReference type="PANTHER" id="PTHR24198:SF165">
    <property type="entry name" value="ANKYRIN REPEAT-CONTAINING PROTEIN-RELATED"/>
    <property type="match status" value="1"/>
</dbReference>
<keyword evidence="5" id="KW-0175">Coiled coil</keyword>
<dbReference type="PROSITE" id="PS50088">
    <property type="entry name" value="ANK_REPEAT"/>
    <property type="match status" value="1"/>
</dbReference>
<dbReference type="PROSITE" id="PS50048">
    <property type="entry name" value="ZN2_CY6_FUNGAL_2"/>
    <property type="match status" value="1"/>
</dbReference>
<dbReference type="GO" id="GO:0000981">
    <property type="term" value="F:DNA-binding transcription factor activity, RNA polymerase II-specific"/>
    <property type="evidence" value="ECO:0007669"/>
    <property type="project" value="InterPro"/>
</dbReference>
<comment type="caution">
    <text evidence="7">The sequence shown here is derived from an EMBL/GenBank/DDBJ whole genome shotgun (WGS) entry which is preliminary data.</text>
</comment>
<evidence type="ECO:0000313" key="8">
    <source>
        <dbReference type="Proteomes" id="UP000076552"/>
    </source>
</evidence>
<dbReference type="InterPro" id="IPR036770">
    <property type="entry name" value="Ankyrin_rpt-contain_sf"/>
</dbReference>
<protein>
    <submittedName>
        <fullName evidence="7">Ankyrin repeat protein</fullName>
    </submittedName>
</protein>
<evidence type="ECO:0000259" key="6">
    <source>
        <dbReference type="PROSITE" id="PS50048"/>
    </source>
</evidence>
<dbReference type="SUPFAM" id="SSF57701">
    <property type="entry name" value="Zn2/Cys6 DNA-binding domain"/>
    <property type="match status" value="1"/>
</dbReference>
<gene>
    <name evidence="7" type="ORF">CT0861_08959</name>
</gene>
<dbReference type="Gene3D" id="4.10.240.10">
    <property type="entry name" value="Zn(2)-C6 fungal-type DNA-binding domain"/>
    <property type="match status" value="1"/>
</dbReference>
<dbReference type="STRING" id="708197.A0A166ZA00"/>
<keyword evidence="8" id="KW-1185">Reference proteome</keyword>
<dbReference type="InterPro" id="IPR001138">
    <property type="entry name" value="Zn2Cys6_DnaBD"/>
</dbReference>
<dbReference type="EMBL" id="LFIV01000001">
    <property type="protein sequence ID" value="KZL78627.1"/>
    <property type="molecule type" value="Genomic_DNA"/>
</dbReference>
<evidence type="ECO:0000256" key="5">
    <source>
        <dbReference type="SAM" id="Coils"/>
    </source>
</evidence>
<keyword evidence="3" id="KW-0539">Nucleus</keyword>
<organism evidence="7 8">
    <name type="scientific">Colletotrichum tofieldiae</name>
    <dbReference type="NCBI Taxonomy" id="708197"/>
    <lineage>
        <taxon>Eukaryota</taxon>
        <taxon>Fungi</taxon>
        <taxon>Dikarya</taxon>
        <taxon>Ascomycota</taxon>
        <taxon>Pezizomycotina</taxon>
        <taxon>Sordariomycetes</taxon>
        <taxon>Hypocreomycetidae</taxon>
        <taxon>Glomerellales</taxon>
        <taxon>Glomerellaceae</taxon>
        <taxon>Colletotrichum</taxon>
        <taxon>Colletotrichum spaethianum species complex</taxon>
    </lineage>
</organism>
<dbReference type="SUPFAM" id="SSF48403">
    <property type="entry name" value="Ankyrin repeat"/>
    <property type="match status" value="1"/>
</dbReference>
<dbReference type="PANTHER" id="PTHR24198">
    <property type="entry name" value="ANKYRIN REPEAT AND PROTEIN KINASE DOMAIN-CONTAINING PROTEIN"/>
    <property type="match status" value="1"/>
</dbReference>
<evidence type="ECO:0000256" key="3">
    <source>
        <dbReference type="ARBA" id="ARBA00023242"/>
    </source>
</evidence>
<evidence type="ECO:0000256" key="1">
    <source>
        <dbReference type="ARBA" id="ARBA00022737"/>
    </source>
</evidence>
<accession>A0A166ZA00</accession>
<proteinExistence type="predicted"/>
<dbReference type="CDD" id="cd00067">
    <property type="entry name" value="GAL4"/>
    <property type="match status" value="1"/>
</dbReference>
<dbReference type="GO" id="GO:0008270">
    <property type="term" value="F:zinc ion binding"/>
    <property type="evidence" value="ECO:0007669"/>
    <property type="project" value="InterPro"/>
</dbReference>
<dbReference type="SMART" id="SM00248">
    <property type="entry name" value="ANK"/>
    <property type="match status" value="6"/>
</dbReference>
<evidence type="ECO:0000313" key="7">
    <source>
        <dbReference type="EMBL" id="KZL78627.1"/>
    </source>
</evidence>
<dbReference type="Gene3D" id="1.25.40.20">
    <property type="entry name" value="Ankyrin repeat-containing domain"/>
    <property type="match status" value="1"/>
</dbReference>
<name>A0A166ZA00_9PEZI</name>
<feature type="domain" description="Zn(2)-C6 fungal-type" evidence="6">
    <location>
        <begin position="67"/>
        <end position="100"/>
    </location>
</feature>
<sequence>MELMSADENETRTSHLPILRPFSRGLARLSNPWTTAPISRGWLDDAGESFTISGKRKSTPRKLDNEKCQLCRQHKLKCTPQPRVWPQRCDRCLSKGLECSPGEVKRRVRRLATGEEEPEDAVFNISSAPVAPRNSQEAPRATWDIEDVMKILTVVQLLSSEYEIHHSQRTSLTHIFKLSRGDSQLQVPYVSSLHQSLPLLKDKLSLAFKARLGRGGLCPAERIVLETALADLHGDLPLRPMTARHNAEEPPIWAQVRDLLFRARSVTTNNTSLRQLACLASGMYSEDLMKKFGLYEWAHVEQGFGSEWVQLLPNSIFGPLLFNSGEHYREASCYVRVWIHDVVTRDSSRIGLAPHNFAAIPAQSWTLSHLAFLADEVGLDEKDNQGLLLMHAAILDRRPDIVQQLILRGARVSHRIRGKRFSLFHFVAAVGCRDCYLELRLHPDLAPAEEIRDRNGMLPLHVAALHGHTQVIEAILSANCHDADYVNHETSESGQTALSLALTYPDVGDTAEFLAQYPGVNLLVDRDMDQTALHVAASHRRYSLFQSLLSIVPGELINKKNENGETPLHMLARYGDRETIEAALRVPEVDPDLVAGDKSTPLANAVMEARVDAVEILAVRGDVDVTALRRPLEPLGVSALNYAKQEAERDVANREYCKVLKFLRDNFEELEEDFDDYVMSEESNGEM</sequence>
<evidence type="ECO:0000256" key="4">
    <source>
        <dbReference type="PROSITE-ProRule" id="PRU00023"/>
    </source>
</evidence>
<keyword evidence="1" id="KW-0677">Repeat</keyword>
<evidence type="ECO:0000256" key="2">
    <source>
        <dbReference type="ARBA" id="ARBA00023043"/>
    </source>
</evidence>
<dbReference type="PROSITE" id="PS50297">
    <property type="entry name" value="ANK_REP_REGION"/>
    <property type="match status" value="1"/>
</dbReference>
<dbReference type="InterPro" id="IPR036864">
    <property type="entry name" value="Zn2-C6_fun-type_DNA-bd_sf"/>
</dbReference>
<feature type="repeat" description="ANK" evidence="4">
    <location>
        <begin position="455"/>
        <end position="479"/>
    </location>
</feature>
<reference evidence="7 8" key="1">
    <citation type="submission" date="2015-06" db="EMBL/GenBank/DDBJ databases">
        <title>Survival trade-offs in plant roots during colonization by closely related pathogenic and mutualistic fungi.</title>
        <authorList>
            <person name="Hacquard S."/>
            <person name="Kracher B."/>
            <person name="Hiruma K."/>
            <person name="Weinman A."/>
            <person name="Muench P."/>
            <person name="Garrido Oter R."/>
            <person name="Ver Loren van Themaat E."/>
            <person name="Dallerey J.-F."/>
            <person name="Damm U."/>
            <person name="Henrissat B."/>
            <person name="Lespinet O."/>
            <person name="Thon M."/>
            <person name="Kemen E."/>
            <person name="McHardy A.C."/>
            <person name="Schulze-Lefert P."/>
            <person name="O'Connell R.J."/>
        </authorList>
    </citation>
    <scope>NUCLEOTIDE SEQUENCE [LARGE SCALE GENOMIC DNA]</scope>
    <source>
        <strain evidence="7 8">0861</strain>
    </source>
</reference>
<feature type="coiled-coil region" evidence="5">
    <location>
        <begin position="653"/>
        <end position="680"/>
    </location>
</feature>
<dbReference type="Pfam" id="PF12796">
    <property type="entry name" value="Ank_2"/>
    <property type="match status" value="2"/>
</dbReference>
<dbReference type="InterPro" id="IPR002110">
    <property type="entry name" value="Ankyrin_rpt"/>
</dbReference>
<dbReference type="Proteomes" id="UP000076552">
    <property type="component" value="Unassembled WGS sequence"/>
</dbReference>